<evidence type="ECO:0000256" key="2">
    <source>
        <dbReference type="ARBA" id="ARBA00038006"/>
    </source>
</evidence>
<keyword evidence="1 3" id="KW-0175">Coiled coil</keyword>
<feature type="coiled-coil region" evidence="3">
    <location>
        <begin position="1314"/>
        <end position="1362"/>
    </location>
</feature>
<reference evidence="7 8" key="1">
    <citation type="submission" date="2021-05" db="EMBL/GenBank/DDBJ databases">
        <title>Genome Assembly of Synthetic Allotetraploid Brassica napus Reveals Homoeologous Exchanges between Subgenomes.</title>
        <authorList>
            <person name="Davis J.T."/>
        </authorList>
    </citation>
    <scope>NUCLEOTIDE SEQUENCE [LARGE SCALE GENOMIC DNA]</scope>
    <source>
        <strain evidence="8">cv. Da-Ae</strain>
        <tissue evidence="7">Seedling</tissue>
    </source>
</reference>
<comment type="similarity">
    <text evidence="2">Belongs to the NET family.</text>
</comment>
<evidence type="ECO:0000259" key="6">
    <source>
        <dbReference type="PROSITE" id="PS51774"/>
    </source>
</evidence>
<keyword evidence="5" id="KW-0732">Signal</keyword>
<dbReference type="PANTHER" id="PTHR32258">
    <property type="entry name" value="PROTEIN NETWORKED 4A"/>
    <property type="match status" value="1"/>
</dbReference>
<feature type="coiled-coil region" evidence="3">
    <location>
        <begin position="199"/>
        <end position="457"/>
    </location>
</feature>
<evidence type="ECO:0000313" key="8">
    <source>
        <dbReference type="Proteomes" id="UP000824890"/>
    </source>
</evidence>
<evidence type="ECO:0000256" key="5">
    <source>
        <dbReference type="SAM" id="SignalP"/>
    </source>
</evidence>
<feature type="coiled-coil region" evidence="3">
    <location>
        <begin position="1122"/>
        <end position="1278"/>
    </location>
</feature>
<dbReference type="Proteomes" id="UP000824890">
    <property type="component" value="Unassembled WGS sequence"/>
</dbReference>
<dbReference type="PROSITE" id="PS51774">
    <property type="entry name" value="NAB"/>
    <property type="match status" value="1"/>
</dbReference>
<protein>
    <recommendedName>
        <fullName evidence="6">NAB domain-containing protein</fullName>
    </recommendedName>
</protein>
<organism evidence="7 8">
    <name type="scientific">Brassica napus</name>
    <name type="common">Rape</name>
    <dbReference type="NCBI Taxonomy" id="3708"/>
    <lineage>
        <taxon>Eukaryota</taxon>
        <taxon>Viridiplantae</taxon>
        <taxon>Streptophyta</taxon>
        <taxon>Embryophyta</taxon>
        <taxon>Tracheophyta</taxon>
        <taxon>Spermatophyta</taxon>
        <taxon>Magnoliopsida</taxon>
        <taxon>eudicotyledons</taxon>
        <taxon>Gunneridae</taxon>
        <taxon>Pentapetalae</taxon>
        <taxon>rosids</taxon>
        <taxon>malvids</taxon>
        <taxon>Brassicales</taxon>
        <taxon>Brassicaceae</taxon>
        <taxon>Brassiceae</taxon>
        <taxon>Brassica</taxon>
    </lineage>
</organism>
<feature type="domain" description="NAB" evidence="6">
    <location>
        <begin position="53"/>
        <end position="132"/>
    </location>
</feature>
<comment type="caution">
    <text evidence="7">The sequence shown here is derived from an EMBL/GenBank/DDBJ whole genome shotgun (WGS) entry which is preliminary data.</text>
</comment>
<sequence length="1748" mass="201895">MTFTITSHLLLLGGFNILSSLRPDKKLEIQRLTYYSRAGVMATVLHSESRRLYSWWWDSHIPKNSKWIHQNLADMDSKVKAMIKLIEEDADSFARRAEMYYKKRPELMKLVEEFYRAYRALAERYDHATVELRHAHKTMAEAFPNQVPFDMFEDSASSSCSEPRTPEKTPPGIQPFYDSDSAATSRRGLSHVGSSETEVERLKRTLVELGAEKEAFSLQYQLSLNKLSRLEKDLKDAQKDVNGLDERASKAEIESRILAQGLAKLEAERDNALLRYNQSMKKIADLEESYAHAQEDVKGLTNRATEAETEAETFKQAQSRLHSEKEAGLARYNQCLVMISTLEKKVKEAEENAVMLSNQSLKAEDEIKALRQELLKANEVKDGLSLRYQQCLETISKLEREVFHAQENAKRLSSEVLAGAAKLKTVEDQCTVLESSNETLKLEADGLTHKLAAKDQELILKQSELEKFQALIHDEHSRFLEIEASLKSLKSLHSQSQEEQKVLTSEIQSRVDMLRELETRNHKLEGEISSVKETNRNLSDSSMISLETQRCEISTLKEVKGNLEEEVARQINQSSALQEEIHRLKDEINSLNRRYQTIMEQVKLAGLDPESLTCSVRNLQDENSKLTELWNHQRGDKDALTEKLREIDNILRKNVGLEKLLLESNTKLDGSREKTKDLQERCESLRGEKSEFNAERANLFSQLQIMTENMQKLLEKNSLLEASLSGANIELQCAREKSKCFEEFFQLLKKDKAELTKERESLISQLHSNKEKLGVLEKKFTELQGRYADLQRDKQYKNLQVEELRVSLATEKQERASYERSTDTRLADLQSNVSFLREECRSRKKEFEEELDRAVDAQVEIFILQKFIEDLEQKNFSLLVECQKYAEASMFSEKLITELESENLEQQMETEFLLHEVDNCRGAIYQVFKALQLEAADQKISKERVPVLRILGGISELKRSLSISEYEKQRLVIENSVLLSLLGEFQSDGMKVESEKQNAERDLEMIVHHYGMLKKDMLELLEMNRKLKSELIDREKRELDLRADLQTEHLKFESLHESYTALNQEYSKALDENKTLDLTFSELKGEMHKLLEENDVILQEAVSLSNMSVVYKSFGFEKAEQVEAFAKNLRSLQDVNRELKQKVETLEEKLRGKEVDSRELNRKLEKLEDANELNDLLEHQISDKEAILRQKEMDLLEAEDMLKDTHNANAELCQEVEELKKDCKESRQLRVNLERRIFELSDVSGRQDEEIKVLSSLKESLESEVELLHKEIQEQRVREEFLSSELQERSNEFELWDAEATSFFFDLQISAVREVLLENKVKELTGVCESLKDEAVTKTTEIKRIKETVGFLEYEVTELKNQLSVYDPVVASLADDVKSLEQNALVLMKLPTLSDRCREDDEYPEAVVSQEPKGHSSTNQENGIVLLQDMKKRIKIIEQAVVGEKKRLGKQRRRSSSRRSRDRKIFEEIELEDKFSGEIRHQPRSPAMTEARNGSLMKDIPLDHVANSPFYGRSRRGSRGSSDQMLELWEEPAEPESTIKSLMSNKTSKKPMIPRLHRRSRNPSIESEKAVDKLELSRNTEDNAKIMERLLSDSRRLASLRISLRDLKSKLDLNEKQGNKFSNPDFARVRKQLKEIEEAVLQLANTNEILSKEIEETGDARDIYRKVVMEKSRVGSEKIEQMQQEMQSIERTVLKIEDGAAKSKGKTKFSESRTVILLRDIIHKGGKRTARKKKNRFCGCMRSSAKED</sequence>
<name>A0ABQ8BGI4_BRANA</name>
<dbReference type="EMBL" id="JAGKQM010000011">
    <property type="protein sequence ID" value="KAH0903934.1"/>
    <property type="molecule type" value="Genomic_DNA"/>
</dbReference>
<feature type="region of interest" description="Disordered" evidence="4">
    <location>
        <begin position="1477"/>
        <end position="1525"/>
    </location>
</feature>
<dbReference type="Pfam" id="PF07765">
    <property type="entry name" value="KIP1"/>
    <property type="match status" value="1"/>
</dbReference>
<keyword evidence="8" id="KW-1185">Reference proteome</keyword>
<dbReference type="InterPro" id="IPR051861">
    <property type="entry name" value="NET_actin-binding_domain"/>
</dbReference>
<feature type="chain" id="PRO_5046029925" description="NAB domain-containing protein" evidence="5">
    <location>
        <begin position="21"/>
        <end position="1748"/>
    </location>
</feature>
<evidence type="ECO:0000256" key="1">
    <source>
        <dbReference type="ARBA" id="ARBA00023054"/>
    </source>
</evidence>
<dbReference type="InterPro" id="IPR011684">
    <property type="entry name" value="NAB"/>
</dbReference>
<feature type="coiled-coil region" evidence="3">
    <location>
        <begin position="668"/>
        <end position="857"/>
    </location>
</feature>
<dbReference type="PANTHER" id="PTHR32258:SF40">
    <property type="entry name" value="NAB DOMAIN-CONTAINING PROTEIN"/>
    <property type="match status" value="1"/>
</dbReference>
<feature type="signal peptide" evidence="5">
    <location>
        <begin position="1"/>
        <end position="20"/>
    </location>
</feature>
<feature type="region of interest" description="Disordered" evidence="4">
    <location>
        <begin position="153"/>
        <end position="195"/>
    </location>
</feature>
<evidence type="ECO:0000256" key="4">
    <source>
        <dbReference type="SAM" id="MobiDB-lite"/>
    </source>
</evidence>
<evidence type="ECO:0000313" key="7">
    <source>
        <dbReference type="EMBL" id="KAH0903934.1"/>
    </source>
</evidence>
<accession>A0ABQ8BGI4</accession>
<feature type="coiled-coil region" evidence="3">
    <location>
        <begin position="1597"/>
        <end position="1653"/>
    </location>
</feature>
<feature type="coiled-coil region" evidence="3">
    <location>
        <begin position="514"/>
        <end position="601"/>
    </location>
</feature>
<gene>
    <name evidence="7" type="ORF">HID58_043437</name>
</gene>
<proteinExistence type="inferred from homology"/>
<evidence type="ECO:0000256" key="3">
    <source>
        <dbReference type="SAM" id="Coils"/>
    </source>
</evidence>